<dbReference type="EMBL" id="MHIE01000008">
    <property type="protein sequence ID" value="OGY46066.1"/>
    <property type="molecule type" value="Genomic_DNA"/>
</dbReference>
<dbReference type="Pfam" id="PF18915">
    <property type="entry name" value="DUF5667"/>
    <property type="match status" value="1"/>
</dbReference>
<feature type="compositionally biased region" description="Polar residues" evidence="1">
    <location>
        <begin position="283"/>
        <end position="295"/>
    </location>
</feature>
<keyword evidence="2" id="KW-1133">Transmembrane helix</keyword>
<evidence type="ECO:0000313" key="5">
    <source>
        <dbReference type="Proteomes" id="UP000178240"/>
    </source>
</evidence>
<evidence type="ECO:0000313" key="4">
    <source>
        <dbReference type="EMBL" id="OGY46066.1"/>
    </source>
</evidence>
<sequence>MNQANQAIIEKIKELKKIKPRSEWQALNRDFLLSKITTETKTEPVKLSWQEYGQFFVRVIRQRFFLEPAVVILLVLSFSVASSFAVNAAFYSLPGEPLYRMKLVLEKAQLAITPSESDKVQLKIEFAQKRVEEFDKIVSQTDVTPEVKTEQIHLVMKELQKNVGSVKEHVDKNTASDKNVSGSDLEKTLQMAIAINSKTEELAKSLDEKIGGLTESEKVEVQSDLNQTVESVQQISLSAQELIKESQPNQEADEPQTATSTPDVIENQNSSETEGQGVVEGAATSTINTQSFSESGSDDSVRDSETTPETVETTDQTKQP</sequence>
<protein>
    <recommendedName>
        <fullName evidence="3">DUF5667 domain-containing protein</fullName>
    </recommendedName>
</protein>
<dbReference type="Proteomes" id="UP000178240">
    <property type="component" value="Unassembled WGS sequence"/>
</dbReference>
<feature type="region of interest" description="Disordered" evidence="1">
    <location>
        <begin position="243"/>
        <end position="320"/>
    </location>
</feature>
<evidence type="ECO:0000256" key="2">
    <source>
        <dbReference type="SAM" id="Phobius"/>
    </source>
</evidence>
<evidence type="ECO:0000256" key="1">
    <source>
        <dbReference type="SAM" id="MobiDB-lite"/>
    </source>
</evidence>
<organism evidence="4 5">
    <name type="scientific">Candidatus Buchananbacteria bacterium RIFCSPHIGHO2_01_FULL_44_11</name>
    <dbReference type="NCBI Taxonomy" id="1797535"/>
    <lineage>
        <taxon>Bacteria</taxon>
        <taxon>Candidatus Buchananiibacteriota</taxon>
    </lineage>
</organism>
<name>A0A1G1Y2M3_9BACT</name>
<keyword evidence="2" id="KW-0812">Transmembrane</keyword>
<reference evidence="4 5" key="1">
    <citation type="journal article" date="2016" name="Nat. Commun.">
        <title>Thousands of microbial genomes shed light on interconnected biogeochemical processes in an aquifer system.</title>
        <authorList>
            <person name="Anantharaman K."/>
            <person name="Brown C.T."/>
            <person name="Hug L.A."/>
            <person name="Sharon I."/>
            <person name="Castelle C.J."/>
            <person name="Probst A.J."/>
            <person name="Thomas B.C."/>
            <person name="Singh A."/>
            <person name="Wilkins M.J."/>
            <person name="Karaoz U."/>
            <person name="Brodie E.L."/>
            <person name="Williams K.H."/>
            <person name="Hubbard S.S."/>
            <person name="Banfield J.F."/>
        </authorList>
    </citation>
    <scope>NUCLEOTIDE SEQUENCE [LARGE SCALE GENOMIC DNA]</scope>
</reference>
<dbReference type="InterPro" id="IPR043725">
    <property type="entry name" value="DUF5667"/>
</dbReference>
<feature type="domain" description="DUF5667" evidence="3">
    <location>
        <begin position="93"/>
        <end position="189"/>
    </location>
</feature>
<dbReference type="AlphaFoldDB" id="A0A1G1Y2M3"/>
<accession>A0A1G1Y2M3</accession>
<dbReference type="STRING" id="1797535.A2744_04090"/>
<gene>
    <name evidence="4" type="ORF">A2744_04090</name>
</gene>
<proteinExistence type="predicted"/>
<evidence type="ECO:0000259" key="3">
    <source>
        <dbReference type="Pfam" id="PF18915"/>
    </source>
</evidence>
<feature type="compositionally biased region" description="Polar residues" evidence="1">
    <location>
        <begin position="246"/>
        <end position="274"/>
    </location>
</feature>
<feature type="compositionally biased region" description="Low complexity" evidence="1">
    <location>
        <begin position="307"/>
        <end position="320"/>
    </location>
</feature>
<comment type="caution">
    <text evidence="4">The sequence shown here is derived from an EMBL/GenBank/DDBJ whole genome shotgun (WGS) entry which is preliminary data.</text>
</comment>
<feature type="transmembrane region" description="Helical" evidence="2">
    <location>
        <begin position="69"/>
        <end position="93"/>
    </location>
</feature>
<keyword evidence="2" id="KW-0472">Membrane</keyword>